<name>L1IM64_GUITC</name>
<evidence type="ECO:0000256" key="2">
    <source>
        <dbReference type="ARBA" id="ARBA00022478"/>
    </source>
</evidence>
<dbReference type="AlphaFoldDB" id="L1IM64"/>
<evidence type="ECO:0000256" key="11">
    <source>
        <dbReference type="SAM" id="Coils"/>
    </source>
</evidence>
<dbReference type="InterPro" id="IPR002755">
    <property type="entry name" value="DNA_primase_S"/>
</dbReference>
<reference evidence="13" key="3">
    <citation type="submission" date="2015-06" db="UniProtKB">
        <authorList>
            <consortium name="EnsemblProtists"/>
        </authorList>
    </citation>
    <scope>IDENTIFICATION</scope>
</reference>
<gene>
    <name evidence="12" type="primary">POLA4</name>
    <name evidence="12" type="ORF">GUITHDRAFT_78591</name>
</gene>
<feature type="coiled-coil region" evidence="11">
    <location>
        <begin position="272"/>
        <end position="299"/>
    </location>
</feature>
<evidence type="ECO:0000256" key="10">
    <source>
        <dbReference type="RuleBase" id="RU003514"/>
    </source>
</evidence>
<dbReference type="Pfam" id="PF01896">
    <property type="entry name" value="DNA_primase_S"/>
    <property type="match status" value="1"/>
</dbReference>
<evidence type="ECO:0000256" key="9">
    <source>
        <dbReference type="ARBA" id="ARBA00023163"/>
    </source>
</evidence>
<evidence type="ECO:0000256" key="7">
    <source>
        <dbReference type="ARBA" id="ARBA00022723"/>
    </source>
</evidence>
<keyword evidence="2 10" id="KW-0240">DNA-directed RNA polymerase</keyword>
<dbReference type="EC" id="2.7.7.-" evidence="10"/>
<evidence type="ECO:0000256" key="1">
    <source>
        <dbReference type="ARBA" id="ARBA00009762"/>
    </source>
</evidence>
<evidence type="ECO:0000256" key="5">
    <source>
        <dbReference type="ARBA" id="ARBA00022695"/>
    </source>
</evidence>
<evidence type="ECO:0000256" key="3">
    <source>
        <dbReference type="ARBA" id="ARBA00022515"/>
    </source>
</evidence>
<keyword evidence="6 10" id="KW-0235">DNA replication</keyword>
<evidence type="ECO:0000256" key="6">
    <source>
        <dbReference type="ARBA" id="ARBA00022705"/>
    </source>
</evidence>
<dbReference type="GO" id="GO:0046872">
    <property type="term" value="F:metal ion binding"/>
    <property type="evidence" value="ECO:0007669"/>
    <property type="project" value="UniProtKB-KW"/>
</dbReference>
<evidence type="ECO:0000256" key="8">
    <source>
        <dbReference type="ARBA" id="ARBA00022833"/>
    </source>
</evidence>
<keyword evidence="14" id="KW-1185">Reference proteome</keyword>
<dbReference type="GO" id="GO:0003899">
    <property type="term" value="F:DNA-directed RNA polymerase activity"/>
    <property type="evidence" value="ECO:0007669"/>
    <property type="project" value="InterPro"/>
</dbReference>
<evidence type="ECO:0000313" key="12">
    <source>
        <dbReference type="EMBL" id="EKX36880.1"/>
    </source>
</evidence>
<dbReference type="KEGG" id="gtt:GUITHDRAFT_78591"/>
<dbReference type="CDD" id="cd04860">
    <property type="entry name" value="AE_Prim_S"/>
    <property type="match status" value="1"/>
</dbReference>
<keyword evidence="3 10" id="KW-0639">Primosome</keyword>
<dbReference type="EMBL" id="JH993066">
    <property type="protein sequence ID" value="EKX36880.1"/>
    <property type="molecule type" value="Genomic_DNA"/>
</dbReference>
<dbReference type="OMA" id="NVTRGFN"/>
<evidence type="ECO:0000313" key="13">
    <source>
        <dbReference type="EnsemblProtists" id="EKX36880"/>
    </source>
</evidence>
<dbReference type="Gene3D" id="3.90.920.10">
    <property type="entry name" value="DNA primase, PRIM domain"/>
    <property type="match status" value="1"/>
</dbReference>
<dbReference type="NCBIfam" id="TIGR00335">
    <property type="entry name" value="primase_sml"/>
    <property type="match status" value="1"/>
</dbReference>
<dbReference type="EnsemblProtists" id="EKX36880">
    <property type="protein sequence ID" value="EKX36880"/>
    <property type="gene ID" value="GUITHDRAFT_78591"/>
</dbReference>
<dbReference type="SUPFAM" id="SSF56747">
    <property type="entry name" value="Prim-pol domain"/>
    <property type="match status" value="1"/>
</dbReference>
<dbReference type="HOGENOM" id="CLU_028288_3_2_1"/>
<evidence type="ECO:0000256" key="4">
    <source>
        <dbReference type="ARBA" id="ARBA00022679"/>
    </source>
</evidence>
<evidence type="ECO:0000313" key="14">
    <source>
        <dbReference type="Proteomes" id="UP000011087"/>
    </source>
</evidence>
<keyword evidence="4 10" id="KW-0808">Transferase</keyword>
<dbReference type="GeneID" id="17293646"/>
<dbReference type="STRING" id="905079.L1IM64"/>
<keyword evidence="9" id="KW-0804">Transcription</keyword>
<dbReference type="GO" id="GO:0005658">
    <property type="term" value="C:alpha DNA polymerase:primase complex"/>
    <property type="evidence" value="ECO:0007669"/>
    <property type="project" value="UniProtKB-ARBA"/>
</dbReference>
<keyword evidence="5" id="KW-0548">Nucleotidyltransferase</keyword>
<accession>L1IM64</accession>
<dbReference type="eggNOG" id="KOG2851">
    <property type="taxonomic scope" value="Eukaryota"/>
</dbReference>
<dbReference type="PaxDb" id="55529-EKX36880"/>
<keyword evidence="8" id="KW-0862">Zinc</keyword>
<dbReference type="GO" id="GO:0006269">
    <property type="term" value="P:DNA replication, synthesis of primer"/>
    <property type="evidence" value="ECO:0007669"/>
    <property type="project" value="UniProtKB-KW"/>
</dbReference>
<dbReference type="Proteomes" id="UP000011087">
    <property type="component" value="Unassembled WGS sequence"/>
</dbReference>
<protein>
    <recommendedName>
        <fullName evidence="10">DNA primase</fullName>
        <ecNumber evidence="10">2.7.7.-</ecNumber>
    </recommendedName>
</protein>
<sequence>MASDALAYENLPFDDKLRIYYGKLFPYDAMFQWLSYSPAEQSNDSKSEVFARREFSFTLANDVYIRYLSYSSAQEWKADMMKKLPHKIDMGAVYTKEPNQKAYVSKDAFKEMSREFVLDIDLTDYQDDGTIKTNCIDPSIPEFRDSWRFMAVAVKVLDTALRNDFGFKHLLWVFSGRRGIHCWVCDERARNLSDQGRTAVAEYLNIFKGGEKEKTKLTAVGFNMHPMLQRAYENVLLPSFTRLLEEQGWLDDEKADATLDLIGDSEVKDILLDRWSRKKRNAAERWEDLQNELRKTAKKGKITRKKASQVEETIRFLVFRFTYPRLDINVSKMMNHLLKSPFCVHPKTQKVCVPLDPQNVDEFDPVEVPVLDELLREMDRSTSQDKNNIQTSLDGYVKLFKLRFLRPLAISIKRSANQDNQSELF</sequence>
<dbReference type="InterPro" id="IPR014052">
    <property type="entry name" value="DNA_primase_ssu_euk/arc"/>
</dbReference>
<keyword evidence="11" id="KW-0175">Coiled coil</keyword>
<dbReference type="RefSeq" id="XP_005823860.1">
    <property type="nucleotide sequence ID" value="XM_005823803.1"/>
</dbReference>
<dbReference type="PANTHER" id="PTHR10536">
    <property type="entry name" value="DNA PRIMASE SMALL SUBUNIT"/>
    <property type="match status" value="1"/>
</dbReference>
<reference evidence="12 14" key="1">
    <citation type="journal article" date="2012" name="Nature">
        <title>Algal genomes reveal evolutionary mosaicism and the fate of nucleomorphs.</title>
        <authorList>
            <consortium name="DOE Joint Genome Institute"/>
            <person name="Curtis B.A."/>
            <person name="Tanifuji G."/>
            <person name="Burki F."/>
            <person name="Gruber A."/>
            <person name="Irimia M."/>
            <person name="Maruyama S."/>
            <person name="Arias M.C."/>
            <person name="Ball S.G."/>
            <person name="Gile G.H."/>
            <person name="Hirakawa Y."/>
            <person name="Hopkins J.F."/>
            <person name="Kuo A."/>
            <person name="Rensing S.A."/>
            <person name="Schmutz J."/>
            <person name="Symeonidi A."/>
            <person name="Elias M."/>
            <person name="Eveleigh R.J."/>
            <person name="Herman E.K."/>
            <person name="Klute M.J."/>
            <person name="Nakayama T."/>
            <person name="Obornik M."/>
            <person name="Reyes-Prieto A."/>
            <person name="Armbrust E.V."/>
            <person name="Aves S.J."/>
            <person name="Beiko R.G."/>
            <person name="Coutinho P."/>
            <person name="Dacks J.B."/>
            <person name="Durnford D.G."/>
            <person name="Fast N.M."/>
            <person name="Green B.R."/>
            <person name="Grisdale C.J."/>
            <person name="Hempel F."/>
            <person name="Henrissat B."/>
            <person name="Hoppner M.P."/>
            <person name="Ishida K."/>
            <person name="Kim E."/>
            <person name="Koreny L."/>
            <person name="Kroth P.G."/>
            <person name="Liu Y."/>
            <person name="Malik S.B."/>
            <person name="Maier U.G."/>
            <person name="McRose D."/>
            <person name="Mock T."/>
            <person name="Neilson J.A."/>
            <person name="Onodera N.T."/>
            <person name="Poole A.M."/>
            <person name="Pritham E.J."/>
            <person name="Richards T.A."/>
            <person name="Rocap G."/>
            <person name="Roy S.W."/>
            <person name="Sarai C."/>
            <person name="Schaack S."/>
            <person name="Shirato S."/>
            <person name="Slamovits C.H."/>
            <person name="Spencer D.F."/>
            <person name="Suzuki S."/>
            <person name="Worden A.Z."/>
            <person name="Zauner S."/>
            <person name="Barry K."/>
            <person name="Bell C."/>
            <person name="Bharti A.K."/>
            <person name="Crow J.A."/>
            <person name="Grimwood J."/>
            <person name="Kramer R."/>
            <person name="Lindquist E."/>
            <person name="Lucas S."/>
            <person name="Salamov A."/>
            <person name="McFadden G.I."/>
            <person name="Lane C.E."/>
            <person name="Keeling P.J."/>
            <person name="Gray M.W."/>
            <person name="Grigoriev I.V."/>
            <person name="Archibald J.M."/>
        </authorList>
    </citation>
    <scope>NUCLEOTIDE SEQUENCE</scope>
    <source>
        <strain evidence="12 14">CCMP2712</strain>
    </source>
</reference>
<reference evidence="14" key="2">
    <citation type="submission" date="2012-11" db="EMBL/GenBank/DDBJ databases">
        <authorList>
            <person name="Kuo A."/>
            <person name="Curtis B.A."/>
            <person name="Tanifuji G."/>
            <person name="Burki F."/>
            <person name="Gruber A."/>
            <person name="Irimia M."/>
            <person name="Maruyama S."/>
            <person name="Arias M.C."/>
            <person name="Ball S.G."/>
            <person name="Gile G.H."/>
            <person name="Hirakawa Y."/>
            <person name="Hopkins J.F."/>
            <person name="Rensing S.A."/>
            <person name="Schmutz J."/>
            <person name="Symeonidi A."/>
            <person name="Elias M."/>
            <person name="Eveleigh R.J."/>
            <person name="Herman E.K."/>
            <person name="Klute M.J."/>
            <person name="Nakayama T."/>
            <person name="Obornik M."/>
            <person name="Reyes-Prieto A."/>
            <person name="Armbrust E.V."/>
            <person name="Aves S.J."/>
            <person name="Beiko R.G."/>
            <person name="Coutinho P."/>
            <person name="Dacks J.B."/>
            <person name="Durnford D.G."/>
            <person name="Fast N.M."/>
            <person name="Green B.R."/>
            <person name="Grisdale C."/>
            <person name="Hempe F."/>
            <person name="Henrissat B."/>
            <person name="Hoppner M.P."/>
            <person name="Ishida K.-I."/>
            <person name="Kim E."/>
            <person name="Koreny L."/>
            <person name="Kroth P.G."/>
            <person name="Liu Y."/>
            <person name="Malik S.-B."/>
            <person name="Maier U.G."/>
            <person name="McRose D."/>
            <person name="Mock T."/>
            <person name="Neilson J.A."/>
            <person name="Onodera N.T."/>
            <person name="Poole A.M."/>
            <person name="Pritham E.J."/>
            <person name="Richards T.A."/>
            <person name="Rocap G."/>
            <person name="Roy S.W."/>
            <person name="Sarai C."/>
            <person name="Schaack S."/>
            <person name="Shirato S."/>
            <person name="Slamovits C.H."/>
            <person name="Spencer D.F."/>
            <person name="Suzuki S."/>
            <person name="Worden A.Z."/>
            <person name="Zauner S."/>
            <person name="Barry K."/>
            <person name="Bell C."/>
            <person name="Bharti A.K."/>
            <person name="Crow J.A."/>
            <person name="Grimwood J."/>
            <person name="Kramer R."/>
            <person name="Lindquist E."/>
            <person name="Lucas S."/>
            <person name="Salamov A."/>
            <person name="McFadden G.I."/>
            <person name="Lane C.E."/>
            <person name="Keeling P.J."/>
            <person name="Gray M.W."/>
            <person name="Grigoriev I.V."/>
            <person name="Archibald J.M."/>
        </authorList>
    </citation>
    <scope>NUCLEOTIDE SEQUENCE</scope>
    <source>
        <strain evidence="14">CCMP2712</strain>
    </source>
</reference>
<dbReference type="FunFam" id="3.90.920.10:FF:000003">
    <property type="entry name" value="DNA primase"/>
    <property type="match status" value="1"/>
</dbReference>
<dbReference type="OrthoDB" id="19606at2759"/>
<organism evidence="12">
    <name type="scientific">Guillardia theta (strain CCMP2712)</name>
    <name type="common">Cryptophyte</name>
    <dbReference type="NCBI Taxonomy" id="905079"/>
    <lineage>
        <taxon>Eukaryota</taxon>
        <taxon>Cryptophyceae</taxon>
        <taxon>Pyrenomonadales</taxon>
        <taxon>Geminigeraceae</taxon>
        <taxon>Guillardia</taxon>
    </lineage>
</organism>
<comment type="similarity">
    <text evidence="1 10">Belongs to the eukaryotic-type primase small subunit family.</text>
</comment>
<keyword evidence="7" id="KW-0479">Metal-binding</keyword>
<proteinExistence type="inferred from homology"/>